<name>M3B3N7_STRM1</name>
<gene>
    <name evidence="2" type="ORF">H340_10475</name>
</gene>
<accession>M3B3N7</accession>
<dbReference type="Proteomes" id="UP000011740">
    <property type="component" value="Unassembled WGS sequence"/>
</dbReference>
<dbReference type="STRING" id="1223523.H340_10475"/>
<dbReference type="eggNOG" id="ENOG5032SM3">
    <property type="taxonomic scope" value="Bacteria"/>
</dbReference>
<dbReference type="InterPro" id="IPR021903">
    <property type="entry name" value="DUF3515"/>
</dbReference>
<evidence type="ECO:0000313" key="3">
    <source>
        <dbReference type="Proteomes" id="UP000011740"/>
    </source>
</evidence>
<dbReference type="EMBL" id="AORZ01000024">
    <property type="protein sequence ID" value="EMF00583.1"/>
    <property type="molecule type" value="Genomic_DNA"/>
</dbReference>
<reference evidence="2 3" key="1">
    <citation type="journal article" date="2013" name="Genome Announc.">
        <title>Whole-Genome Shotgun Assembly and Analysis of the Genome of Streptomyces mobaraensis DSM 40847, a Strain for Industrial Production of Microbial Transglutaminase.</title>
        <authorList>
            <person name="Yang H."/>
            <person name="He T."/>
            <person name="Wu W."/>
            <person name="Zhu W."/>
            <person name="Lu B."/>
            <person name="Sun W."/>
        </authorList>
    </citation>
    <scope>NUCLEOTIDE SEQUENCE [LARGE SCALE GENOMIC DNA]</scope>
    <source>
        <strain evidence="2 3">DSM 40847</strain>
    </source>
</reference>
<feature type="signal peptide" evidence="1">
    <location>
        <begin position="1"/>
        <end position="35"/>
    </location>
</feature>
<organism evidence="2 3">
    <name type="scientific">Streptomyces mobaraensis (strain ATCC 29032 / DSM 40847 / JCM 4168 / NBRC 13819 / NCIMB 11159 / IPCR 16-22)</name>
    <dbReference type="NCBI Taxonomy" id="1223523"/>
    <lineage>
        <taxon>Bacteria</taxon>
        <taxon>Bacillati</taxon>
        <taxon>Actinomycetota</taxon>
        <taxon>Actinomycetes</taxon>
        <taxon>Kitasatosporales</taxon>
        <taxon>Streptomycetaceae</taxon>
        <taxon>Streptomyces</taxon>
    </lineage>
</organism>
<dbReference type="Pfam" id="PF12028">
    <property type="entry name" value="DUF3515"/>
    <property type="match status" value="1"/>
</dbReference>
<protein>
    <recommendedName>
        <fullName evidence="4">Lipoprotein</fullName>
    </recommendedName>
</protein>
<keyword evidence="1" id="KW-0732">Signal</keyword>
<evidence type="ECO:0008006" key="4">
    <source>
        <dbReference type="Google" id="ProtNLM"/>
    </source>
</evidence>
<comment type="caution">
    <text evidence="2">The sequence shown here is derived from an EMBL/GenBank/DDBJ whole genome shotgun (WGS) entry which is preliminary data.</text>
</comment>
<evidence type="ECO:0000313" key="2">
    <source>
        <dbReference type="EMBL" id="EMF00583.1"/>
    </source>
</evidence>
<evidence type="ECO:0000256" key="1">
    <source>
        <dbReference type="SAM" id="SignalP"/>
    </source>
</evidence>
<feature type="chain" id="PRO_5004031309" description="Lipoprotein" evidence="1">
    <location>
        <begin position="36"/>
        <end position="181"/>
    </location>
</feature>
<dbReference type="PATRIC" id="fig|1223523.3.peg.2145"/>
<proteinExistence type="predicted"/>
<sequence>MFARTVPSVRPPRPRRRAALSFTAVLLGAAVGCSAADDAPRPEVPAPTGRQAALCRALHKELPDEVGGLKRRATDPVSDFTAAWGEGPWIELRCGVPRPKIFNDVRTQAVDIDGVKWSPERLPDGSIRCTTPLRPVYVEVTLPKKVVGDGGDMSALVDLAAAVRKAVPSDDPDDSPAPKTP</sequence>
<dbReference type="PROSITE" id="PS51257">
    <property type="entry name" value="PROKAR_LIPOPROTEIN"/>
    <property type="match status" value="1"/>
</dbReference>
<dbReference type="AlphaFoldDB" id="M3B3N7"/>